<dbReference type="PaxDb" id="547559-Nmag_1338"/>
<reference evidence="2" key="4">
    <citation type="submission" date="2016-09" db="EMBL/GenBank/DDBJ databases">
        <authorList>
            <person name="Pfeiffer F."/>
        </authorList>
    </citation>
    <scope>NUCLEOTIDE SEQUENCE</scope>
    <source>
        <strain evidence="2">ATCC 43099</strain>
    </source>
</reference>
<reference evidence="3 5" key="3">
    <citation type="journal article" date="2014" name="PLoS Genet.">
        <title>Phylogenetically driven sequencing of extremely halophilic archaea reveals strategies for static and dynamic osmo-response.</title>
        <authorList>
            <person name="Becker E.A."/>
            <person name="Seitzer P.M."/>
            <person name="Tritt A."/>
            <person name="Larsen D."/>
            <person name="Krusor M."/>
            <person name="Yao A.I."/>
            <person name="Wu D."/>
            <person name="Madern D."/>
            <person name="Eisen J.A."/>
            <person name="Darling A.E."/>
            <person name="Facciotti M.T."/>
        </authorList>
    </citation>
    <scope>NUCLEOTIDE SEQUENCE [LARGE SCALE GENOMIC DNA]</scope>
    <source>
        <strain evidence="5">ATCC 43099 / DSM 3394 / CCM 3739 / CIP 104546 / IAM 13178 / JCM 8861 / NBRC 102185 / NCIMB 2190 / MS3</strain>
        <strain evidence="3">MS-3</strain>
    </source>
</reference>
<dbReference type="EMBL" id="AOHS01000060">
    <property type="protein sequence ID" value="ELY23966.1"/>
    <property type="molecule type" value="Genomic_DNA"/>
</dbReference>
<dbReference type="AlphaFoldDB" id="D3SSX1"/>
<gene>
    <name evidence="2" type="ordered locus">Nmag_1338</name>
    <name evidence="3" type="ORF">C500_19210</name>
</gene>
<reference evidence="2 4" key="2">
    <citation type="journal article" date="2012" name="BMC Genomics">
        <title>A comparative genomics perspective on the genetic content of the alkaliphilic haloarchaeon Natrialba magadii ATCC 43099T.</title>
        <authorList>
            <person name="Siddaramappa S."/>
            <person name="Challacombe J.F."/>
            <person name="Decastro R.E."/>
            <person name="Pfeiffer F."/>
            <person name="Sastre D.E."/>
            <person name="Gimenez M.I."/>
            <person name="Paggi R.A."/>
            <person name="Detter J.C."/>
            <person name="Davenport K.W."/>
            <person name="Goodwin L.A."/>
            <person name="Kyrpides N."/>
            <person name="Tapia R."/>
            <person name="Pitluck S."/>
            <person name="Lucas S."/>
            <person name="Woyke T."/>
            <person name="Maupin-Furlow J.A."/>
        </authorList>
    </citation>
    <scope>NUCLEOTIDE SEQUENCE [LARGE SCALE GENOMIC DNA]</scope>
    <source>
        <strain evidence="2">ATCC 43099</strain>
        <strain evidence="4">ATCC 43099 / DSM 3394 / CCM 3739 / CIP 104546 / IAM 13178 / JCM 8861 / NBRC 102185 / NCIMB 2190 / MS3</strain>
    </source>
</reference>
<dbReference type="eggNOG" id="arCOG08928">
    <property type="taxonomic scope" value="Archaea"/>
</dbReference>
<evidence type="ECO:0000313" key="3">
    <source>
        <dbReference type="EMBL" id="ELY23966.1"/>
    </source>
</evidence>
<evidence type="ECO:0000313" key="2">
    <source>
        <dbReference type="EMBL" id="ADD04917.1"/>
    </source>
</evidence>
<dbReference type="Proteomes" id="UP000001879">
    <property type="component" value="Chromosome"/>
</dbReference>
<dbReference type="HOGENOM" id="CLU_159738_3_0_2"/>
<proteinExistence type="predicted"/>
<reference evidence="4" key="1">
    <citation type="submission" date="2010-02" db="EMBL/GenBank/DDBJ databases">
        <title>Complete sequence of chromosome of Natrialba magadii ATCC 43099.</title>
        <authorList>
            <consortium name="US DOE Joint Genome Institute"/>
            <person name="Lucas S."/>
            <person name="Copeland A."/>
            <person name="Lapidus A."/>
            <person name="Cheng J.-F."/>
            <person name="Bruce D."/>
            <person name="Goodwin L."/>
            <person name="Pitluck S."/>
            <person name="Davenport K."/>
            <person name="Saunders E."/>
            <person name="Detter J.C."/>
            <person name="Han C."/>
            <person name="Tapia R."/>
            <person name="Land M."/>
            <person name="Hauser L."/>
            <person name="Kyrpides N."/>
            <person name="Mikhailova N."/>
            <person name="De Castro R.E."/>
            <person name="Maupin-Furlow J.A."/>
            <person name="Woyke T."/>
        </authorList>
    </citation>
    <scope>NUCLEOTIDE SEQUENCE [LARGE SCALE GENOMIC DNA]</scope>
    <source>
        <strain evidence="4">ATCC 43099 / DSM 3394 / CCM 3739 / CIP 104546 / IAM 13178 / JCM 8861 / NBRC 102185 / NCIMB 2190 / MS3</strain>
    </source>
</reference>
<feature type="domain" description="Halobacterial output" evidence="1">
    <location>
        <begin position="15"/>
        <end position="77"/>
    </location>
</feature>
<dbReference type="Proteomes" id="UP000011543">
    <property type="component" value="Unassembled WGS sequence"/>
</dbReference>
<sequence length="108" mass="11302">MNSHSAQSVSVAVTDQRPSMAVVDLVARVEGADPIELEPLYNVIDPDVLDSLCESSPGLDRLEFAYHGQRVTVEATDDTATETVEISLGEGSAAVDGAGGMVNTEPTI</sequence>
<name>D3SSX1_NATMM</name>
<dbReference type="KEGG" id="nmg:Nmag_1338"/>
<evidence type="ECO:0000259" key="1">
    <source>
        <dbReference type="Pfam" id="PF18545"/>
    </source>
</evidence>
<dbReference type="EMBL" id="CP001932">
    <property type="protein sequence ID" value="ADD04917.1"/>
    <property type="molecule type" value="Genomic_DNA"/>
</dbReference>
<dbReference type="PATRIC" id="fig|547559.17.peg.3790"/>
<dbReference type="Pfam" id="PF18545">
    <property type="entry name" value="HalOD1"/>
    <property type="match status" value="1"/>
</dbReference>
<protein>
    <recommendedName>
        <fullName evidence="1">Halobacterial output domain-containing protein</fullName>
    </recommendedName>
</protein>
<organism evidence="2 4">
    <name type="scientific">Natrialba magadii (strain ATCC 43099 / DSM 3394 / CCM 3739 / CIP 104546 / IAM 13178 / JCM 8861 / NBRC 102185 / NCIMB 2190 / MS3)</name>
    <name type="common">Natronobacterium magadii</name>
    <dbReference type="NCBI Taxonomy" id="547559"/>
    <lineage>
        <taxon>Archaea</taxon>
        <taxon>Methanobacteriati</taxon>
        <taxon>Methanobacteriota</taxon>
        <taxon>Stenosarchaea group</taxon>
        <taxon>Halobacteria</taxon>
        <taxon>Halobacteriales</taxon>
        <taxon>Natrialbaceae</taxon>
        <taxon>Natrialba</taxon>
    </lineage>
</organism>
<keyword evidence="4" id="KW-1185">Reference proteome</keyword>
<evidence type="ECO:0000313" key="4">
    <source>
        <dbReference type="Proteomes" id="UP000001879"/>
    </source>
</evidence>
<dbReference type="InterPro" id="IPR040624">
    <property type="entry name" value="HalOD1"/>
</dbReference>
<accession>D3SSX1</accession>
<dbReference type="GeneID" id="8824171"/>
<dbReference type="RefSeq" id="WP_004267984.1">
    <property type="nucleotide sequence ID" value="NC_013922.1"/>
</dbReference>
<evidence type="ECO:0000313" key="5">
    <source>
        <dbReference type="Proteomes" id="UP000011543"/>
    </source>
</evidence>